<keyword evidence="2" id="KW-1185">Reference proteome</keyword>
<feature type="non-terminal residue" evidence="1">
    <location>
        <position position="35"/>
    </location>
</feature>
<organism evidence="1 2">
    <name type="scientific">Stegodyphus mimosarum</name>
    <name type="common">African social velvet spider</name>
    <dbReference type="NCBI Taxonomy" id="407821"/>
    <lineage>
        <taxon>Eukaryota</taxon>
        <taxon>Metazoa</taxon>
        <taxon>Ecdysozoa</taxon>
        <taxon>Arthropoda</taxon>
        <taxon>Chelicerata</taxon>
        <taxon>Arachnida</taxon>
        <taxon>Araneae</taxon>
        <taxon>Araneomorphae</taxon>
        <taxon>Entelegynae</taxon>
        <taxon>Eresoidea</taxon>
        <taxon>Eresidae</taxon>
        <taxon>Stegodyphus</taxon>
    </lineage>
</organism>
<sequence>MISTNSPAGGGRKDIPFRRAKITFPSFPKLKMIYH</sequence>
<dbReference type="EMBL" id="KK120865">
    <property type="protein sequence ID" value="KFM79232.1"/>
    <property type="molecule type" value="Genomic_DNA"/>
</dbReference>
<dbReference type="Proteomes" id="UP000054359">
    <property type="component" value="Unassembled WGS sequence"/>
</dbReference>
<accession>A0A087UPE3</accession>
<protein>
    <submittedName>
        <fullName evidence="1">Uncharacterized protein</fullName>
    </submittedName>
</protein>
<evidence type="ECO:0000313" key="1">
    <source>
        <dbReference type="EMBL" id="KFM79232.1"/>
    </source>
</evidence>
<name>A0A087UPE3_STEMI</name>
<proteinExistence type="predicted"/>
<reference evidence="1 2" key="1">
    <citation type="submission" date="2013-11" db="EMBL/GenBank/DDBJ databases">
        <title>Genome sequencing of Stegodyphus mimosarum.</title>
        <authorList>
            <person name="Bechsgaard J."/>
        </authorList>
    </citation>
    <scope>NUCLEOTIDE SEQUENCE [LARGE SCALE GENOMIC DNA]</scope>
</reference>
<evidence type="ECO:0000313" key="2">
    <source>
        <dbReference type="Proteomes" id="UP000054359"/>
    </source>
</evidence>
<gene>
    <name evidence="1" type="ORF">X975_07120</name>
</gene>
<dbReference type="AlphaFoldDB" id="A0A087UPE3"/>